<protein>
    <recommendedName>
        <fullName evidence="3">Dissimilatory siroheme-sulfite reductase, gamma subunit-like protein</fullName>
    </recommendedName>
</protein>
<dbReference type="eggNOG" id="COG2920">
    <property type="taxonomic scope" value="Bacteria"/>
</dbReference>
<evidence type="ECO:0000313" key="2">
    <source>
        <dbReference type="Proteomes" id="UP000001052"/>
    </source>
</evidence>
<accession>C8X4X8</accession>
<dbReference type="AlphaFoldDB" id="C8X4X8"/>
<dbReference type="RefSeq" id="WP_015752616.1">
    <property type="nucleotide sequence ID" value="NC_013223.1"/>
</dbReference>
<name>C8X4X8_DESRD</name>
<dbReference type="HOGENOM" id="CLU_188982_0_0_7"/>
<dbReference type="EMBL" id="CP001734">
    <property type="protein sequence ID" value="ACV69475.1"/>
    <property type="molecule type" value="Genomic_DNA"/>
</dbReference>
<reference evidence="1 2" key="2">
    <citation type="journal article" date="2010" name="Stand. Genomic Sci.">
        <title>Complete genome sequence of Desulfohalobium retbaense type strain (HR(100)).</title>
        <authorList>
            <person name="Spring S."/>
            <person name="Nolan M."/>
            <person name="Lapidus A."/>
            <person name="Glavina Del Rio T."/>
            <person name="Copeland A."/>
            <person name="Tice H."/>
            <person name="Cheng J.F."/>
            <person name="Lucas S."/>
            <person name="Land M."/>
            <person name="Chen F."/>
            <person name="Bruce D."/>
            <person name="Goodwin L."/>
            <person name="Pitluck S."/>
            <person name="Ivanova N."/>
            <person name="Mavromatis K."/>
            <person name="Mikhailova N."/>
            <person name="Pati A."/>
            <person name="Chen A."/>
            <person name="Palaniappan K."/>
            <person name="Hauser L."/>
            <person name="Chang Y.J."/>
            <person name="Jeffries C.D."/>
            <person name="Munk C."/>
            <person name="Kiss H."/>
            <person name="Chain P."/>
            <person name="Han C."/>
            <person name="Brettin T."/>
            <person name="Detter J.C."/>
            <person name="Schuler E."/>
            <person name="Goker M."/>
            <person name="Rohde M."/>
            <person name="Bristow J."/>
            <person name="Eisen J.A."/>
            <person name="Markowitz V."/>
            <person name="Hugenholtz P."/>
            <person name="Kyrpides N.C."/>
            <person name="Klenk H.P."/>
        </authorList>
    </citation>
    <scope>NUCLEOTIDE SEQUENCE [LARGE SCALE GENOMIC DNA]</scope>
    <source>
        <strain evidence="1 2">DSM 5692</strain>
    </source>
</reference>
<evidence type="ECO:0008006" key="3">
    <source>
        <dbReference type="Google" id="ProtNLM"/>
    </source>
</evidence>
<keyword evidence="2" id="KW-1185">Reference proteome</keyword>
<sequence length="89" mass="9911">MAADKQALAKKIEAMYPEVPEHGIDVQLEFLADEDSWLVTFSKGEHSLATHMDDADAQKCLQDIECVHLGVQLGRFVDNYCRGADACRT</sequence>
<proteinExistence type="predicted"/>
<dbReference type="STRING" id="485915.Dret_2191"/>
<dbReference type="KEGG" id="drt:Dret_2191"/>
<reference evidence="2" key="1">
    <citation type="submission" date="2009-09" db="EMBL/GenBank/DDBJ databases">
        <title>The complete chromosome of Desulfohalobium retbaense DSM 5692.</title>
        <authorList>
            <consortium name="US DOE Joint Genome Institute (JGI-PGF)"/>
            <person name="Lucas S."/>
            <person name="Copeland A."/>
            <person name="Lapidus A."/>
            <person name="Glavina del Rio T."/>
            <person name="Dalin E."/>
            <person name="Tice H."/>
            <person name="Bruce D."/>
            <person name="Goodwin L."/>
            <person name="Pitluck S."/>
            <person name="Kyrpides N."/>
            <person name="Mavromatis K."/>
            <person name="Ivanova N."/>
            <person name="Mikhailova N."/>
            <person name="Munk A.C."/>
            <person name="Brettin T."/>
            <person name="Detter J.C."/>
            <person name="Han C."/>
            <person name="Tapia R."/>
            <person name="Larimer F."/>
            <person name="Land M."/>
            <person name="Hauser L."/>
            <person name="Markowitz V."/>
            <person name="Cheng J.-F."/>
            <person name="Hugenholtz P."/>
            <person name="Woyke T."/>
            <person name="Wu D."/>
            <person name="Spring S."/>
            <person name="Klenk H.-P."/>
            <person name="Eisen J.A."/>
        </authorList>
    </citation>
    <scope>NUCLEOTIDE SEQUENCE [LARGE SCALE GENOMIC DNA]</scope>
    <source>
        <strain evidence="2">DSM 5692</strain>
    </source>
</reference>
<gene>
    <name evidence="1" type="ordered locus">Dret_2191</name>
</gene>
<organism evidence="1 2">
    <name type="scientific">Desulfohalobium retbaense (strain ATCC 49708 / DSM 5692 / JCM 16813 / HR100)</name>
    <dbReference type="NCBI Taxonomy" id="485915"/>
    <lineage>
        <taxon>Bacteria</taxon>
        <taxon>Pseudomonadati</taxon>
        <taxon>Thermodesulfobacteriota</taxon>
        <taxon>Desulfovibrionia</taxon>
        <taxon>Desulfovibrionales</taxon>
        <taxon>Desulfohalobiaceae</taxon>
        <taxon>Desulfohalobium</taxon>
    </lineage>
</organism>
<dbReference type="Proteomes" id="UP000001052">
    <property type="component" value="Chromosome"/>
</dbReference>
<dbReference type="OrthoDB" id="5432324at2"/>
<evidence type="ECO:0000313" key="1">
    <source>
        <dbReference type="EMBL" id="ACV69475.1"/>
    </source>
</evidence>